<organism evidence="1 2">
    <name type="scientific">Flavobacterium rakeshii</name>
    <dbReference type="NCBI Taxonomy" id="1038845"/>
    <lineage>
        <taxon>Bacteria</taxon>
        <taxon>Pseudomonadati</taxon>
        <taxon>Bacteroidota</taxon>
        <taxon>Flavobacteriia</taxon>
        <taxon>Flavobacteriales</taxon>
        <taxon>Flavobacteriaceae</taxon>
        <taxon>Flavobacterium</taxon>
    </lineage>
</organism>
<dbReference type="AlphaFoldDB" id="A0A6N8HD08"/>
<evidence type="ECO:0000313" key="1">
    <source>
        <dbReference type="EMBL" id="MUV03840.1"/>
    </source>
</evidence>
<reference evidence="1 2" key="1">
    <citation type="submission" date="2019-12" db="EMBL/GenBank/DDBJ databases">
        <authorList>
            <person name="Sun J.-Q."/>
        </authorList>
    </citation>
    <scope>NUCLEOTIDE SEQUENCE [LARGE SCALE GENOMIC DNA]</scope>
    <source>
        <strain evidence="1 2">JCM 17928</strain>
    </source>
</reference>
<sequence length="88" mass="10084">MIPPEKAIEIVKDYLDRNKINYIRVSEKVMTQKREIPYGAMEGKELTIYTVCYDYEGYYGDAHVFITVNAEDGTLLYGISSSGYLDLT</sequence>
<dbReference type="Proteomes" id="UP000433945">
    <property type="component" value="Unassembled WGS sequence"/>
</dbReference>
<name>A0A6N8HD08_9FLAO</name>
<proteinExistence type="predicted"/>
<dbReference type="OrthoDB" id="1261223at2"/>
<protein>
    <recommendedName>
        <fullName evidence="3">DUF3887 domain-containing protein</fullName>
    </recommendedName>
</protein>
<evidence type="ECO:0008006" key="3">
    <source>
        <dbReference type="Google" id="ProtNLM"/>
    </source>
</evidence>
<gene>
    <name evidence="1" type="ORF">GN157_08980</name>
</gene>
<keyword evidence="2" id="KW-1185">Reference proteome</keyword>
<evidence type="ECO:0000313" key="2">
    <source>
        <dbReference type="Proteomes" id="UP000433945"/>
    </source>
</evidence>
<dbReference type="EMBL" id="WOWP01000027">
    <property type="protein sequence ID" value="MUV03840.1"/>
    <property type="molecule type" value="Genomic_DNA"/>
</dbReference>
<dbReference type="RefSeq" id="WP_157483087.1">
    <property type="nucleotide sequence ID" value="NZ_WOWP01000027.1"/>
</dbReference>
<accession>A0A6N8HD08</accession>
<comment type="caution">
    <text evidence="1">The sequence shown here is derived from an EMBL/GenBank/DDBJ whole genome shotgun (WGS) entry which is preliminary data.</text>
</comment>